<keyword evidence="6" id="KW-1185">Reference proteome</keyword>
<dbReference type="KEGG" id="ngr:NAEGRDRAFT_66851"/>
<dbReference type="GeneID" id="8850368"/>
<dbReference type="Pfam" id="PF12215">
    <property type="entry name" value="Glyco_hydr_116N"/>
    <property type="match status" value="1"/>
</dbReference>
<dbReference type="EC" id="3.2.1.45" evidence="1"/>
<dbReference type="InterPro" id="IPR024462">
    <property type="entry name" value="GH116_N"/>
</dbReference>
<feature type="domain" description="Glycosyl-hydrolase family 116 N-terminal" evidence="4">
    <location>
        <begin position="147"/>
        <end position="466"/>
    </location>
</feature>
<evidence type="ECO:0000313" key="5">
    <source>
        <dbReference type="EMBL" id="EFC45239.1"/>
    </source>
</evidence>
<dbReference type="RefSeq" id="XP_002677983.1">
    <property type="nucleotide sequence ID" value="XM_002677937.1"/>
</dbReference>
<comment type="catalytic activity">
    <reaction evidence="1">
        <text>a beta-D-glucosyl-(1&lt;-&gt;1')-N-acylsphing-4-enine + H2O = an N-acylsphing-4-enine + D-glucose</text>
        <dbReference type="Rhea" id="RHEA:13269"/>
        <dbReference type="ChEBI" id="CHEBI:4167"/>
        <dbReference type="ChEBI" id="CHEBI:15377"/>
        <dbReference type="ChEBI" id="CHEBI:22801"/>
        <dbReference type="ChEBI" id="CHEBI:52639"/>
        <dbReference type="EC" id="3.2.1.45"/>
    </reaction>
</comment>
<dbReference type="GO" id="GO:0016020">
    <property type="term" value="C:membrane"/>
    <property type="evidence" value="ECO:0007669"/>
    <property type="project" value="InterPro"/>
</dbReference>
<gene>
    <name evidence="5" type="ORF">NAEGRDRAFT_66851</name>
</gene>
<dbReference type="GO" id="GO:0008422">
    <property type="term" value="F:beta-glucosidase activity"/>
    <property type="evidence" value="ECO:0007669"/>
    <property type="project" value="TreeGrafter"/>
</dbReference>
<dbReference type="Pfam" id="PF04685">
    <property type="entry name" value="DUF608"/>
    <property type="match status" value="1"/>
</dbReference>
<proteinExistence type="inferred from homology"/>
<feature type="compositionally biased region" description="Low complexity" evidence="2">
    <location>
        <begin position="14"/>
        <end position="23"/>
    </location>
</feature>
<dbReference type="InterPro" id="IPR012341">
    <property type="entry name" value="6hp_glycosidase-like_sf"/>
</dbReference>
<feature type="domain" description="Glycosyl-hydrolase family 116 catalytic region" evidence="3">
    <location>
        <begin position="550"/>
        <end position="927"/>
    </location>
</feature>
<comment type="function">
    <text evidence="1">Non-lysosomal glucosylceramidase that catalyzes the hydrolysis of glucosylceramide (GlcCer) to free glucose and ceramide.</text>
</comment>
<evidence type="ECO:0000259" key="4">
    <source>
        <dbReference type="Pfam" id="PF12215"/>
    </source>
</evidence>
<dbReference type="GO" id="GO:0006680">
    <property type="term" value="P:glucosylceramide catabolic process"/>
    <property type="evidence" value="ECO:0007669"/>
    <property type="project" value="InterPro"/>
</dbReference>
<dbReference type="AlphaFoldDB" id="D2VDI1"/>
<protein>
    <recommendedName>
        <fullName evidence="1">Non-lysosomal glucosylceramidase</fullName>
        <shortName evidence="1">NLGase</shortName>
        <ecNumber evidence="1">3.2.1.45</ecNumber>
    </recommendedName>
</protein>
<dbReference type="PIRSF" id="PIRSF028944">
    <property type="entry name" value="Beta_gluc_GBA2"/>
    <property type="match status" value="1"/>
</dbReference>
<dbReference type="VEuPathDB" id="AmoebaDB:NAEGRDRAFT_66851"/>
<dbReference type="InParanoid" id="D2VDI1"/>
<name>D2VDI1_NAEGR</name>
<dbReference type="PANTHER" id="PTHR12654">
    <property type="entry name" value="BILE ACID BETA-GLUCOSIDASE-RELATED"/>
    <property type="match status" value="1"/>
</dbReference>
<dbReference type="PANTHER" id="PTHR12654:SF0">
    <property type="entry name" value="NON-LYSOSOMAL GLUCOSYLCERAMIDASE"/>
    <property type="match status" value="1"/>
</dbReference>
<dbReference type="STRING" id="5762.D2VDI1"/>
<dbReference type="EMBL" id="GG738864">
    <property type="protein sequence ID" value="EFC45239.1"/>
    <property type="molecule type" value="Genomic_DNA"/>
</dbReference>
<dbReference type="GO" id="GO:0004348">
    <property type="term" value="F:glucosylceramidase activity"/>
    <property type="evidence" value="ECO:0007669"/>
    <property type="project" value="UniProtKB-EC"/>
</dbReference>
<organism evidence="6">
    <name type="scientific">Naegleria gruberi</name>
    <name type="common">Amoeba</name>
    <dbReference type="NCBI Taxonomy" id="5762"/>
    <lineage>
        <taxon>Eukaryota</taxon>
        <taxon>Discoba</taxon>
        <taxon>Heterolobosea</taxon>
        <taxon>Tetramitia</taxon>
        <taxon>Eutetramitia</taxon>
        <taxon>Vahlkampfiidae</taxon>
        <taxon>Naegleria</taxon>
    </lineage>
</organism>
<evidence type="ECO:0000256" key="2">
    <source>
        <dbReference type="SAM" id="MobiDB-lite"/>
    </source>
</evidence>
<evidence type="ECO:0000259" key="3">
    <source>
        <dbReference type="Pfam" id="PF04685"/>
    </source>
</evidence>
<dbReference type="InterPro" id="IPR052566">
    <property type="entry name" value="Non-lysos_glucosylceramidase"/>
</dbReference>
<dbReference type="eggNOG" id="KOG2119">
    <property type="taxonomic scope" value="Eukaryota"/>
</dbReference>
<dbReference type="GO" id="GO:0005975">
    <property type="term" value="P:carbohydrate metabolic process"/>
    <property type="evidence" value="ECO:0007669"/>
    <property type="project" value="InterPro"/>
</dbReference>
<feature type="region of interest" description="Disordered" evidence="2">
    <location>
        <begin position="1"/>
        <end position="23"/>
    </location>
</feature>
<evidence type="ECO:0000256" key="1">
    <source>
        <dbReference type="PIRNR" id="PIRNR028944"/>
    </source>
</evidence>
<dbReference type="InterPro" id="IPR014551">
    <property type="entry name" value="B_Glucosidase_GBA2-typ"/>
</dbReference>
<dbReference type="OrthoDB" id="730489at2759"/>
<keyword evidence="1" id="KW-0378">Hydrolase</keyword>
<dbReference type="SUPFAM" id="SSF48208">
    <property type="entry name" value="Six-hairpin glycosidases"/>
    <property type="match status" value="1"/>
</dbReference>
<accession>D2VDI1</accession>
<keyword evidence="1" id="KW-0472">Membrane</keyword>
<keyword evidence="1" id="KW-0443">Lipid metabolism</keyword>
<keyword evidence="1" id="KW-0326">Glycosidase</keyword>
<comment type="similarity">
    <text evidence="1">Belongs to the non-lysosomal glucosylceramidase family.</text>
</comment>
<sequence length="937" mass="108504">MLAQPRSEEFDTESSLSQNQQQDQLVFIDEEEEQDENQATIQITGNNLISSAASDQSETLSSIILPMQSYCWHLEIMDKSQHLFPSLQKTTIPLRAQTYSIGEMFHFLPGALRFLTMSYVPEKLIKKRETPFDFIMRRAVVDPRRKGPPIGGIGAGMFTLGMNGWFTRSHLIFNQTGGIYSDTVLPVNQFSLRVERNGEIESFVLNPICEFKDGTMDKDLIKKLKHNWMFINDERRRKNKMQFSQQVYSLFPKSWTVYQTSDEKFTVICERYSPVWAHNYQESSFPTCNFEWTIINNTDEEANVSLLFTIQSEEKFRKKNEQSIIARNETDSVKCLTIETTVTDSFSHKDTIQFCIGANTSLGSITFLDEFNGTNESHLHDLWQEFNNNGEFSTEFCENFAKRHDWTKSQSKHLSCHAICSKVQIPSNSSKQVCFNLNWNAPFVRFGPTMEFRYLRHYTQFCTDAISSITQHKDTACFEMCKRSLDSSKQWKDEISQWHQGVIDQVGKDHPTAVAALFNELYYIVDGGTLWTNGGELDENGNSQDSKDYFFYLEGHEYLMCNTYDVHFYASHAMIMNWPEIQLSIQRDIIRAVREENNQEVTFYLSNMKNRRKVKGSVPHDVGTPYERPWKLVNAYNFQDVNKWKDLNSQFILTIFRDFMITKNREFLEEAFPSIILALNYSLTNFDKDGDGLIENESFPDTTYDAWKVTGVSAYSGMLWIASLKAILEMAKELDDENTRQKVEPLIESGLKTFESKLWDETNQYYHYDASTEPQHDSIMSDHLHGTFMLLLIGNYVKNSGRCEDSHYLIPFNMERVSKSLNKILENNFVKYQQITKLGGCVNGMRPTQEVDKTSLQSREMWTGTSYVVAALTILLGRREEGIDLMKSVFDKCWSSNSAFWFQTPEAVTETGEYRALGYCRPLSIWSCLSAMMNKKI</sequence>
<reference evidence="5 6" key="1">
    <citation type="journal article" date="2010" name="Cell">
        <title>The genome of Naegleria gruberi illuminates early eukaryotic versatility.</title>
        <authorList>
            <person name="Fritz-Laylin L.K."/>
            <person name="Prochnik S.E."/>
            <person name="Ginger M.L."/>
            <person name="Dacks J.B."/>
            <person name="Carpenter M.L."/>
            <person name="Field M.C."/>
            <person name="Kuo A."/>
            <person name="Paredez A."/>
            <person name="Chapman J."/>
            <person name="Pham J."/>
            <person name="Shu S."/>
            <person name="Neupane R."/>
            <person name="Cipriano M."/>
            <person name="Mancuso J."/>
            <person name="Tu H."/>
            <person name="Salamov A."/>
            <person name="Lindquist E."/>
            <person name="Shapiro H."/>
            <person name="Lucas S."/>
            <person name="Grigoriev I.V."/>
            <person name="Cande W.Z."/>
            <person name="Fulton C."/>
            <person name="Rokhsar D.S."/>
            <person name="Dawson S.C."/>
        </authorList>
    </citation>
    <scope>NUCLEOTIDE SEQUENCE [LARGE SCALE GENOMIC DNA]</scope>
    <source>
        <strain evidence="5 6">NEG-M</strain>
    </source>
</reference>
<dbReference type="InterPro" id="IPR006775">
    <property type="entry name" value="GH116_catalytic"/>
</dbReference>
<dbReference type="Proteomes" id="UP000006671">
    <property type="component" value="Unassembled WGS sequence"/>
</dbReference>
<dbReference type="InterPro" id="IPR008928">
    <property type="entry name" value="6-hairpin_glycosidase_sf"/>
</dbReference>
<dbReference type="Gene3D" id="1.50.10.10">
    <property type="match status" value="1"/>
</dbReference>
<evidence type="ECO:0000313" key="6">
    <source>
        <dbReference type="Proteomes" id="UP000006671"/>
    </source>
</evidence>